<proteinExistence type="predicted"/>
<organism evidence="2 3">
    <name type="scientific">Candidatus Nitronauta litoralis</name>
    <dbReference type="NCBI Taxonomy" id="2705533"/>
    <lineage>
        <taxon>Bacteria</taxon>
        <taxon>Pseudomonadati</taxon>
        <taxon>Nitrospinota/Tectimicrobiota group</taxon>
        <taxon>Nitrospinota</taxon>
        <taxon>Nitrospinia</taxon>
        <taxon>Nitrospinales</taxon>
        <taxon>Nitrospinaceae</taxon>
        <taxon>Candidatus Nitronauta</taxon>
    </lineage>
</organism>
<name>A0A7T0BV49_9BACT</name>
<accession>A0A7T0BV49</accession>
<feature type="compositionally biased region" description="Polar residues" evidence="1">
    <location>
        <begin position="116"/>
        <end position="127"/>
    </location>
</feature>
<dbReference type="Proteomes" id="UP000594688">
    <property type="component" value="Chromosome"/>
</dbReference>
<dbReference type="AlphaFoldDB" id="A0A7T0BV49"/>
<protein>
    <submittedName>
        <fullName evidence="2">Uncharacterized protein</fullName>
    </submittedName>
</protein>
<feature type="compositionally biased region" description="Pro residues" evidence="1">
    <location>
        <begin position="90"/>
        <end position="101"/>
    </location>
</feature>
<evidence type="ECO:0000313" key="3">
    <source>
        <dbReference type="Proteomes" id="UP000594688"/>
    </source>
</evidence>
<reference evidence="2 3" key="1">
    <citation type="submission" date="2020-02" db="EMBL/GenBank/DDBJ databases">
        <title>Genomic and physiological characterization of two novel Nitrospinaceae genera.</title>
        <authorList>
            <person name="Mueller A.J."/>
            <person name="Jung M.-Y."/>
            <person name="Strachan C.R."/>
            <person name="Herbold C.W."/>
            <person name="Kirkegaard R.H."/>
            <person name="Daims H."/>
        </authorList>
    </citation>
    <scope>NUCLEOTIDE SEQUENCE [LARGE SCALE GENOMIC DNA]</scope>
    <source>
        <strain evidence="2">EB</strain>
    </source>
</reference>
<dbReference type="KEGG" id="nli:G3M70_06350"/>
<dbReference type="EMBL" id="CP048685">
    <property type="protein sequence ID" value="QPJ61529.1"/>
    <property type="molecule type" value="Genomic_DNA"/>
</dbReference>
<gene>
    <name evidence="2" type="ORF">G3M70_06350</name>
</gene>
<feature type="region of interest" description="Disordered" evidence="1">
    <location>
        <begin position="74"/>
        <end position="136"/>
    </location>
</feature>
<evidence type="ECO:0000256" key="1">
    <source>
        <dbReference type="SAM" id="MobiDB-lite"/>
    </source>
</evidence>
<evidence type="ECO:0000313" key="2">
    <source>
        <dbReference type="EMBL" id="QPJ61529.1"/>
    </source>
</evidence>
<sequence length="160" mass="17505">MTPENPVAASIRHSIEKNGFPDKAVKLPFRPVYASCKQHGTPLAEVLTQLGEEGIIGTLTGDHILFQTPELAAESARIKQTKPEETDPEPIAPPSENPAPDPAGFTGNLEDLTKLAGNTMSQLSPEQLKSLKDSFDNMSPEEKMKLMQFYSNLFSNPDKK</sequence>